<evidence type="ECO:0000256" key="1">
    <source>
        <dbReference type="ARBA" id="ARBA00023172"/>
    </source>
</evidence>
<evidence type="ECO:0000313" key="3">
    <source>
        <dbReference type="EMBL" id="EDM29124.1"/>
    </source>
</evidence>
<keyword evidence="1" id="KW-0233">DNA recombination</keyword>
<dbReference type="RefSeq" id="WP_007277426.1">
    <property type="nucleotide sequence ID" value="NZ_ABCK01000003.1"/>
</dbReference>
<dbReference type="Gene3D" id="1.10.443.10">
    <property type="entry name" value="Intergrase catalytic core"/>
    <property type="match status" value="1"/>
</dbReference>
<sequence length="454" mass="51992">MTRKRTAHIEKKGKTYYARFYNYLDQRVKKSLKTKSADTAQQVVAELDKFISLQLTALQAQKTDISDLVYELYYGEKLLKPLSAKTKKLLSEFPDIDIADKDIHKLADQILKLGEELSTHEEKITLLEKENAELIKFKEKYFSLSNSVEGKISLSYQNSPTCRDALVIYEQDLSREIAKKDVSTHINKLNDFFKHHDLLDNKLSVVTPVYLTEYLDDESDSFKEPNRRFNRVWKYFSRFFNYASRTWEIDNIAARVKKRKNEQRGDIHWHPIEEIEAVLIKQDTYWQALIGTLGFAGCSAHEMRGLKRDDFYKGSDGDYYLRVQANEIRTLKNAKRARSIHVNPNHLLPLLLSHVKELATGDLLFPSRVTGSPHWQAGSLSVYLNGRNARGPTAAVIGVLPAEMTALSLRRAYGSNMLRSGKTASEVAAAMGNSSRMVEDHYARLLAVEVKSDF</sequence>
<keyword evidence="4" id="KW-1185">Reference proteome</keyword>
<gene>
    <name evidence="3" type="ORF">LNTAR_14947</name>
</gene>
<dbReference type="InterPro" id="IPR013762">
    <property type="entry name" value="Integrase-like_cat_sf"/>
</dbReference>
<keyword evidence="2" id="KW-0175">Coiled coil</keyword>
<dbReference type="GO" id="GO:0015074">
    <property type="term" value="P:DNA integration"/>
    <property type="evidence" value="ECO:0007669"/>
    <property type="project" value="InterPro"/>
</dbReference>
<organism evidence="3 4">
    <name type="scientific">Lentisphaera araneosa HTCC2155</name>
    <dbReference type="NCBI Taxonomy" id="313628"/>
    <lineage>
        <taxon>Bacteria</taxon>
        <taxon>Pseudomonadati</taxon>
        <taxon>Lentisphaerota</taxon>
        <taxon>Lentisphaeria</taxon>
        <taxon>Lentisphaerales</taxon>
        <taxon>Lentisphaeraceae</taxon>
        <taxon>Lentisphaera</taxon>
    </lineage>
</organism>
<dbReference type="InterPro" id="IPR050090">
    <property type="entry name" value="Tyrosine_recombinase_XerCD"/>
</dbReference>
<dbReference type="OrthoDB" id="530235at2"/>
<name>A6DHP1_9BACT</name>
<reference evidence="3 4" key="1">
    <citation type="journal article" date="2010" name="J. Bacteriol.">
        <title>Genome sequence of Lentisphaera araneosa HTCC2155T, the type species of the order Lentisphaerales in the phylum Lentisphaerae.</title>
        <authorList>
            <person name="Thrash J.C."/>
            <person name="Cho J.C."/>
            <person name="Vergin K.L."/>
            <person name="Morris R.M."/>
            <person name="Giovannoni S.J."/>
        </authorList>
    </citation>
    <scope>NUCLEOTIDE SEQUENCE [LARGE SCALE GENOMIC DNA]</scope>
    <source>
        <strain evidence="3 4">HTCC2155</strain>
    </source>
</reference>
<dbReference type="PANTHER" id="PTHR30349">
    <property type="entry name" value="PHAGE INTEGRASE-RELATED"/>
    <property type="match status" value="1"/>
</dbReference>
<dbReference type="PANTHER" id="PTHR30349:SF64">
    <property type="entry name" value="PROPHAGE INTEGRASE INTD-RELATED"/>
    <property type="match status" value="1"/>
</dbReference>
<evidence type="ECO:0000313" key="4">
    <source>
        <dbReference type="Proteomes" id="UP000004947"/>
    </source>
</evidence>
<dbReference type="InterPro" id="IPR011010">
    <property type="entry name" value="DNA_brk_join_enz"/>
</dbReference>
<dbReference type="GO" id="GO:0006310">
    <property type="term" value="P:DNA recombination"/>
    <property type="evidence" value="ECO:0007669"/>
    <property type="project" value="UniProtKB-KW"/>
</dbReference>
<comment type="caution">
    <text evidence="3">The sequence shown here is derived from an EMBL/GenBank/DDBJ whole genome shotgun (WGS) entry which is preliminary data.</text>
</comment>
<dbReference type="GO" id="GO:0003677">
    <property type="term" value="F:DNA binding"/>
    <property type="evidence" value="ECO:0007669"/>
    <property type="project" value="InterPro"/>
</dbReference>
<proteinExistence type="predicted"/>
<dbReference type="AlphaFoldDB" id="A6DHP1"/>
<dbReference type="Proteomes" id="UP000004947">
    <property type="component" value="Unassembled WGS sequence"/>
</dbReference>
<protein>
    <submittedName>
        <fullName evidence="3">Uncharacterized protein</fullName>
    </submittedName>
</protein>
<dbReference type="SUPFAM" id="SSF56349">
    <property type="entry name" value="DNA breaking-rejoining enzymes"/>
    <property type="match status" value="1"/>
</dbReference>
<evidence type="ECO:0000256" key="2">
    <source>
        <dbReference type="SAM" id="Coils"/>
    </source>
</evidence>
<accession>A6DHP1</accession>
<dbReference type="EMBL" id="ABCK01000003">
    <property type="protein sequence ID" value="EDM29124.1"/>
    <property type="molecule type" value="Genomic_DNA"/>
</dbReference>
<feature type="coiled-coil region" evidence="2">
    <location>
        <begin position="103"/>
        <end position="130"/>
    </location>
</feature>